<dbReference type="Gene3D" id="1.10.10.1700">
    <property type="entry name" value="Histone-lysine N-methyltransferase"/>
    <property type="match status" value="1"/>
</dbReference>
<evidence type="ECO:0000256" key="8">
    <source>
        <dbReference type="ARBA" id="ARBA00022679"/>
    </source>
</evidence>
<evidence type="ECO:0000313" key="17">
    <source>
        <dbReference type="EMBL" id="KPI45956.1"/>
    </source>
</evidence>
<keyword evidence="8 17" id="KW-0808">Transferase</keyword>
<evidence type="ECO:0000259" key="16">
    <source>
        <dbReference type="PROSITE" id="PS50280"/>
    </source>
</evidence>
<comment type="subcellular location">
    <subcellularLocation>
        <location evidence="3">Chromosome</location>
    </subcellularLocation>
    <subcellularLocation>
        <location evidence="2">Nucleus</location>
    </subcellularLocation>
</comment>
<dbReference type="PROSITE" id="PS50280">
    <property type="entry name" value="SET"/>
    <property type="match status" value="1"/>
</dbReference>
<dbReference type="InterPro" id="IPR046341">
    <property type="entry name" value="SET_dom_sf"/>
</dbReference>
<organism evidence="17 18">
    <name type="scientific">Cyphellophora attinorum</name>
    <dbReference type="NCBI Taxonomy" id="1664694"/>
    <lineage>
        <taxon>Eukaryota</taxon>
        <taxon>Fungi</taxon>
        <taxon>Dikarya</taxon>
        <taxon>Ascomycota</taxon>
        <taxon>Pezizomycotina</taxon>
        <taxon>Eurotiomycetes</taxon>
        <taxon>Chaetothyriomycetidae</taxon>
        <taxon>Chaetothyriales</taxon>
        <taxon>Cyphellophoraceae</taxon>
        <taxon>Cyphellophora</taxon>
    </lineage>
</organism>
<dbReference type="GO" id="GO:0005634">
    <property type="term" value="C:nucleus"/>
    <property type="evidence" value="ECO:0007669"/>
    <property type="project" value="UniProtKB-SubCell"/>
</dbReference>
<gene>
    <name evidence="17" type="ORF">AB675_884</name>
</gene>
<evidence type="ECO:0000256" key="3">
    <source>
        <dbReference type="ARBA" id="ARBA00004286"/>
    </source>
</evidence>
<feature type="compositionally biased region" description="Basic residues" evidence="15">
    <location>
        <begin position="372"/>
        <end position="384"/>
    </location>
</feature>
<evidence type="ECO:0000256" key="15">
    <source>
        <dbReference type="SAM" id="MobiDB-lite"/>
    </source>
</evidence>
<dbReference type="AlphaFoldDB" id="A0A0N1HYL7"/>
<dbReference type="InterPro" id="IPR039977">
    <property type="entry name" value="Suv4-20/Set9"/>
</dbReference>
<evidence type="ECO:0000256" key="14">
    <source>
        <dbReference type="ARBA" id="ARBA00048081"/>
    </source>
</evidence>
<comment type="catalytic activity">
    <reaction evidence="14">
        <text>L-lysyl(20)-[histone H4] + 3 S-adenosyl-L-methionine = N(6),N(6),N(6)-trimethyl-L-lysyl(20)-[histone H4] + 3 S-adenosyl-L-homocysteine + 3 H(+)</text>
        <dbReference type="Rhea" id="RHEA:64456"/>
        <dbReference type="Rhea" id="RHEA-COMP:15554"/>
        <dbReference type="Rhea" id="RHEA-COMP:15998"/>
        <dbReference type="ChEBI" id="CHEBI:15378"/>
        <dbReference type="ChEBI" id="CHEBI:29969"/>
        <dbReference type="ChEBI" id="CHEBI:57856"/>
        <dbReference type="ChEBI" id="CHEBI:59789"/>
        <dbReference type="ChEBI" id="CHEBI:61961"/>
        <dbReference type="EC" id="2.1.1.372"/>
    </reaction>
</comment>
<dbReference type="STRING" id="1664694.A0A0N1HYL7"/>
<evidence type="ECO:0000313" key="18">
    <source>
        <dbReference type="Proteomes" id="UP000038010"/>
    </source>
</evidence>
<evidence type="ECO:0000256" key="9">
    <source>
        <dbReference type="ARBA" id="ARBA00022691"/>
    </source>
</evidence>
<protein>
    <recommendedName>
        <fullName evidence="5">Histone-lysine N-methyltransferase SET9</fullName>
        <ecNumber evidence="12">2.1.1.372</ecNumber>
    </recommendedName>
    <alternativeName>
        <fullName evidence="4">Histone-lysine N-methyltransferase set9</fullName>
    </alternativeName>
    <alternativeName>
        <fullName evidence="13">SET domain protein 9</fullName>
    </alternativeName>
</protein>
<dbReference type="InterPro" id="IPR041938">
    <property type="entry name" value="Hist-Lys_N-MTase_N"/>
</dbReference>
<dbReference type="InterPro" id="IPR001214">
    <property type="entry name" value="SET_dom"/>
</dbReference>
<dbReference type="EMBL" id="LFJN01000001">
    <property type="protein sequence ID" value="KPI45956.1"/>
    <property type="molecule type" value="Genomic_DNA"/>
</dbReference>
<feature type="compositionally biased region" description="Basic and acidic residues" evidence="15">
    <location>
        <begin position="688"/>
        <end position="701"/>
    </location>
</feature>
<keyword evidence="18" id="KW-1185">Reference proteome</keyword>
<keyword evidence="11" id="KW-0539">Nucleus</keyword>
<dbReference type="Gene3D" id="2.170.270.10">
    <property type="entry name" value="SET domain"/>
    <property type="match status" value="1"/>
</dbReference>
<dbReference type="Proteomes" id="UP000038010">
    <property type="component" value="Unassembled WGS sequence"/>
</dbReference>
<keyword evidence="6" id="KW-0158">Chromosome</keyword>
<dbReference type="GeneID" id="28741201"/>
<dbReference type="PANTHER" id="PTHR12977:SF4">
    <property type="entry name" value="HISTONE-LYSINE N-METHYLTRANSFERASE KMT5B"/>
    <property type="match status" value="1"/>
</dbReference>
<feature type="region of interest" description="Disordered" evidence="15">
    <location>
        <begin position="602"/>
        <end position="639"/>
    </location>
</feature>
<keyword evidence="9" id="KW-0949">S-adenosyl-L-methionine</keyword>
<evidence type="ECO:0000256" key="7">
    <source>
        <dbReference type="ARBA" id="ARBA00022603"/>
    </source>
</evidence>
<comment type="caution">
    <text evidence="17">The sequence shown here is derived from an EMBL/GenBank/DDBJ whole genome shotgun (WGS) entry which is preliminary data.</text>
</comment>
<dbReference type="CDD" id="cd10524">
    <property type="entry name" value="SET_Suv4-20-like"/>
    <property type="match status" value="1"/>
</dbReference>
<dbReference type="EC" id="2.1.1.372" evidence="12"/>
<sequence>MPRKHKGKDGPPKQPLTLAELAGHDDVCSDVMIDNAFYRFKIRKYRPKHIPVRGIKEEQIPQILLEHVIVGKNPEAAEKVLLNLSGLKRYQSTLRTKSQREHFIAHLRKYILMYQTDCPWEVSSTNRYTITTYEAAVTARRRIRQGEVIKYLTGTLVPLTTEESMDLDITNRNFSIVVNNRKKSDQMFLGPARFANHDCNSNARLQMEGVDSMRVVATRNIDIGEEITVSYGESYFGPDNVECLCATCEANSRNGWTSRAAFTQPGSGSSTPIPDIARAAESNKKRKREDSSTLRSLKKLKAGPSPSKLQYSWTPPSTSNSEIAQEDADGARDAITVVSRAGTDELSTPQRDNKGRYLPSPKNVRTEPTRNRVSRRSSSIRRKSFPLSPSTTSPSSHESENGLNAELGDTITVKIEQIEKVTVETDELTDLMNTKADNIAIQPAEEDTTNALGADQEMIDIFKDAHSELPTAPAKSVTRLSMTKVSTVASIEPTLQVTPAVVPSIEAAAPISTTKTTAALSVQTISPLIRVPGDYVLTRRLLAQPHDKWVRCQNDHCHGFFLQSNGYLTRRECPRCERHSMLYGFPWPKTDPDIRILLARQQKSKKKTDEGGSGTFSAYRRQGKSGKGSWVEGGGDDEERVMDHRTIHRFVGPEEEKEMTRKGLLIAAEEAKRMGEEDWVGLKGLDGQGRRSGTETSDHGGGRGQSFRESTEDGSASPMGYHNGGIGMLGELMREEGVDGEGRRRSGRIVESRVYVNVDMKR</sequence>
<evidence type="ECO:0000256" key="13">
    <source>
        <dbReference type="ARBA" id="ARBA00030653"/>
    </source>
</evidence>
<dbReference type="PROSITE" id="PS51567">
    <property type="entry name" value="SAM_MT43_SUVAR420_1"/>
    <property type="match status" value="1"/>
</dbReference>
<evidence type="ECO:0000256" key="4">
    <source>
        <dbReference type="ARBA" id="ARBA00014232"/>
    </source>
</evidence>
<dbReference type="SUPFAM" id="SSF82199">
    <property type="entry name" value="SET domain"/>
    <property type="match status" value="1"/>
</dbReference>
<keyword evidence="10" id="KW-0156">Chromatin regulator</keyword>
<evidence type="ECO:0000256" key="1">
    <source>
        <dbReference type="ARBA" id="ARBA00001984"/>
    </source>
</evidence>
<dbReference type="GO" id="GO:0005694">
    <property type="term" value="C:chromosome"/>
    <property type="evidence" value="ECO:0007669"/>
    <property type="project" value="UniProtKB-SubCell"/>
</dbReference>
<dbReference type="GO" id="GO:0140943">
    <property type="term" value="F:histone H4K20 trimethyltransferase activity"/>
    <property type="evidence" value="ECO:0007669"/>
    <property type="project" value="UniProtKB-EC"/>
</dbReference>
<keyword evidence="7 17" id="KW-0489">Methyltransferase</keyword>
<dbReference type="RefSeq" id="XP_018005919.1">
    <property type="nucleotide sequence ID" value="XM_018149332.1"/>
</dbReference>
<accession>A0A0N1HYL7</accession>
<dbReference type="OrthoDB" id="6627536at2759"/>
<dbReference type="VEuPathDB" id="FungiDB:AB675_884"/>
<feature type="region of interest" description="Disordered" evidence="15">
    <location>
        <begin position="682"/>
        <end position="726"/>
    </location>
</feature>
<evidence type="ECO:0000256" key="11">
    <source>
        <dbReference type="ARBA" id="ARBA00023242"/>
    </source>
</evidence>
<dbReference type="InterPro" id="IPR025783">
    <property type="entry name" value="Set9_fungi"/>
</dbReference>
<evidence type="ECO:0000256" key="2">
    <source>
        <dbReference type="ARBA" id="ARBA00004123"/>
    </source>
</evidence>
<evidence type="ECO:0000256" key="5">
    <source>
        <dbReference type="ARBA" id="ARBA00015413"/>
    </source>
</evidence>
<feature type="compositionally biased region" description="Polar residues" evidence="15">
    <location>
        <begin position="259"/>
        <end position="272"/>
    </location>
</feature>
<reference evidence="17 18" key="1">
    <citation type="submission" date="2015-06" db="EMBL/GenBank/DDBJ databases">
        <title>Draft genome of the ant-associated black yeast Phialophora attae CBS 131958.</title>
        <authorList>
            <person name="Moreno L.F."/>
            <person name="Stielow B.J."/>
            <person name="de Hoog S."/>
            <person name="Vicente V.A."/>
            <person name="Weiss V.A."/>
            <person name="de Vries M."/>
            <person name="Cruz L.M."/>
            <person name="Souza E.M."/>
        </authorList>
    </citation>
    <scope>NUCLEOTIDE SEQUENCE [LARGE SCALE GENOMIC DNA]</scope>
    <source>
        <strain evidence="17 18">CBS 131958</strain>
    </source>
</reference>
<feature type="compositionally biased region" description="Polar residues" evidence="15">
    <location>
        <begin position="307"/>
        <end position="323"/>
    </location>
</feature>
<feature type="domain" description="SET" evidence="16">
    <location>
        <begin position="118"/>
        <end position="232"/>
    </location>
</feature>
<name>A0A0N1HYL7_9EURO</name>
<evidence type="ECO:0000256" key="12">
    <source>
        <dbReference type="ARBA" id="ARBA00024057"/>
    </source>
</evidence>
<comment type="function">
    <text evidence="1">Histone methyltransferase that trimethylates 'Lys-20' of histone H4 to form H4K20me3.</text>
</comment>
<evidence type="ECO:0000256" key="10">
    <source>
        <dbReference type="ARBA" id="ARBA00022853"/>
    </source>
</evidence>
<evidence type="ECO:0000256" key="6">
    <source>
        <dbReference type="ARBA" id="ARBA00022454"/>
    </source>
</evidence>
<proteinExistence type="predicted"/>
<dbReference type="SMART" id="SM00317">
    <property type="entry name" value="SET"/>
    <property type="match status" value="1"/>
</dbReference>
<dbReference type="Pfam" id="PF00856">
    <property type="entry name" value="SET"/>
    <property type="match status" value="1"/>
</dbReference>
<dbReference type="PANTHER" id="PTHR12977">
    <property type="entry name" value="SUPPRESSOR OF VARIEGATION 4-20-RELATED"/>
    <property type="match status" value="1"/>
</dbReference>
<feature type="region of interest" description="Disordered" evidence="15">
    <location>
        <begin position="259"/>
        <end position="405"/>
    </location>
</feature>
<dbReference type="GO" id="GO:0032259">
    <property type="term" value="P:methylation"/>
    <property type="evidence" value="ECO:0007669"/>
    <property type="project" value="UniProtKB-KW"/>
</dbReference>